<evidence type="ECO:0000256" key="2">
    <source>
        <dbReference type="ARBA" id="ARBA00022737"/>
    </source>
</evidence>
<dbReference type="Gene3D" id="3.40.250.10">
    <property type="entry name" value="Rhodanese-like domain"/>
    <property type="match status" value="2"/>
</dbReference>
<gene>
    <name evidence="4" type="ORF">AVDCRST_MAG86-3499</name>
</gene>
<feature type="domain" description="Rhodanese" evidence="3">
    <location>
        <begin position="15"/>
        <end position="134"/>
    </location>
</feature>
<proteinExistence type="predicted"/>
<reference evidence="4" key="1">
    <citation type="submission" date="2020-02" db="EMBL/GenBank/DDBJ databases">
        <authorList>
            <person name="Meier V. D."/>
        </authorList>
    </citation>
    <scope>NUCLEOTIDE SEQUENCE</scope>
    <source>
        <strain evidence="4">AVDCRST_MAG86</strain>
    </source>
</reference>
<dbReference type="PROSITE" id="PS50206">
    <property type="entry name" value="RHODANESE_3"/>
    <property type="match status" value="2"/>
</dbReference>
<evidence type="ECO:0000259" key="3">
    <source>
        <dbReference type="PROSITE" id="PS50206"/>
    </source>
</evidence>
<keyword evidence="2" id="KW-0677">Repeat</keyword>
<dbReference type="InterPro" id="IPR001307">
    <property type="entry name" value="Thiosulphate_STrfase_CS"/>
</dbReference>
<name>A0A6J4VMW8_9DEIN</name>
<dbReference type="SUPFAM" id="SSF52821">
    <property type="entry name" value="Rhodanese/Cell cycle control phosphatase"/>
    <property type="match status" value="2"/>
</dbReference>
<accession>A0A6J4VMW8</accession>
<dbReference type="InterPro" id="IPR001763">
    <property type="entry name" value="Rhodanese-like_dom"/>
</dbReference>
<dbReference type="EMBL" id="CADCWP010000296">
    <property type="protein sequence ID" value="CAA9583949.1"/>
    <property type="molecule type" value="Genomic_DNA"/>
</dbReference>
<dbReference type="CDD" id="cd01449">
    <property type="entry name" value="TST_Repeat_2"/>
    <property type="match status" value="1"/>
</dbReference>
<protein>
    <submittedName>
        <fullName evidence="4">Thiosulfate sulfurtransferase, rhodanese</fullName>
        <ecNumber evidence="4">2.8.1.1</ecNumber>
    </submittedName>
</protein>
<evidence type="ECO:0000313" key="4">
    <source>
        <dbReference type="EMBL" id="CAA9583949.1"/>
    </source>
</evidence>
<dbReference type="PANTHER" id="PTHR11364">
    <property type="entry name" value="THIOSULFATE SULFERTANSFERASE"/>
    <property type="match status" value="1"/>
</dbReference>
<dbReference type="GO" id="GO:0004792">
    <property type="term" value="F:thiosulfate-cyanide sulfurtransferase activity"/>
    <property type="evidence" value="ECO:0007669"/>
    <property type="project" value="UniProtKB-EC"/>
</dbReference>
<evidence type="ECO:0000256" key="1">
    <source>
        <dbReference type="ARBA" id="ARBA00022679"/>
    </source>
</evidence>
<sequence>MSNLISARELGARLSAPELRVIDVRASLTDPQAGRRLYGAGHLPGAVFLSLEDDLSGRAQEHGGRHPLPDMFTFAETLRTHGVGDESEVVVYDDSGGMIAARLWWLLRYAGFGGARVLDGGFSAWTEAGLAVTQAVPTFDPVPLTLRLRPGMVASMAEVQAKLGDAGVTLIDARSPERYRGEVEPLDKKAGHIPGAINKPFIENLEHGHFKSPEALSARFAEAAGEVILYCGSGVSAAHNALALEEAGIRGVKLYVGSWSDWSSHDENPVATGDDT</sequence>
<keyword evidence="1 4" id="KW-0808">Transferase</keyword>
<dbReference type="CDD" id="cd01448">
    <property type="entry name" value="TST_Repeat_1"/>
    <property type="match status" value="1"/>
</dbReference>
<dbReference type="PROSITE" id="PS00380">
    <property type="entry name" value="RHODANESE_1"/>
    <property type="match status" value="1"/>
</dbReference>
<dbReference type="Pfam" id="PF00581">
    <property type="entry name" value="Rhodanese"/>
    <property type="match status" value="2"/>
</dbReference>
<dbReference type="InterPro" id="IPR036873">
    <property type="entry name" value="Rhodanese-like_dom_sf"/>
</dbReference>
<organism evidence="4">
    <name type="scientific">uncultured Truepera sp</name>
    <dbReference type="NCBI Taxonomy" id="543023"/>
    <lineage>
        <taxon>Bacteria</taxon>
        <taxon>Thermotogati</taxon>
        <taxon>Deinococcota</taxon>
        <taxon>Deinococci</taxon>
        <taxon>Trueperales</taxon>
        <taxon>Trueperaceae</taxon>
        <taxon>Truepera</taxon>
        <taxon>environmental samples</taxon>
    </lineage>
</organism>
<dbReference type="SMART" id="SM00450">
    <property type="entry name" value="RHOD"/>
    <property type="match status" value="2"/>
</dbReference>
<dbReference type="AlphaFoldDB" id="A0A6J4VMW8"/>
<dbReference type="EC" id="2.8.1.1" evidence="4"/>
<dbReference type="InterPro" id="IPR045078">
    <property type="entry name" value="TST/MPST-like"/>
</dbReference>
<feature type="domain" description="Rhodanese" evidence="3">
    <location>
        <begin position="164"/>
        <end position="271"/>
    </location>
</feature>
<dbReference type="PANTHER" id="PTHR11364:SF27">
    <property type="entry name" value="SULFURTRANSFERASE"/>
    <property type="match status" value="1"/>
</dbReference>